<evidence type="ECO:0000256" key="1">
    <source>
        <dbReference type="SAM" id="MobiDB-lite"/>
    </source>
</evidence>
<accession>C4FFY3</accession>
<dbReference type="Pfam" id="PF13829">
    <property type="entry name" value="DUF4191"/>
    <property type="match status" value="1"/>
</dbReference>
<dbReference type="HOGENOM" id="CLU_089257_0_0_11"/>
<feature type="transmembrane region" description="Helical" evidence="2">
    <location>
        <begin position="33"/>
        <end position="53"/>
    </location>
</feature>
<evidence type="ECO:0000256" key="2">
    <source>
        <dbReference type="SAM" id="Phobius"/>
    </source>
</evidence>
<keyword evidence="2" id="KW-0472">Membrane</keyword>
<dbReference type="InterPro" id="IPR025445">
    <property type="entry name" value="DUF4191"/>
</dbReference>
<reference evidence="3" key="1">
    <citation type="submission" date="2009-04" db="EMBL/GenBank/DDBJ databases">
        <authorList>
            <person name="Weinstock G."/>
            <person name="Sodergren E."/>
            <person name="Clifton S."/>
            <person name="Fulton L."/>
            <person name="Fulton B."/>
            <person name="Courtney L."/>
            <person name="Fronick C."/>
            <person name="Harrison M."/>
            <person name="Strong C."/>
            <person name="Farmer C."/>
            <person name="Delahaunty K."/>
            <person name="Markovic C."/>
            <person name="Hall O."/>
            <person name="Minx P."/>
            <person name="Tomlinson C."/>
            <person name="Mitreva M."/>
            <person name="Nelson J."/>
            <person name="Hou S."/>
            <person name="Wollam A."/>
            <person name="Pepin K.H."/>
            <person name="Johnson M."/>
            <person name="Bhonagiri V."/>
            <person name="Nash W.E."/>
            <person name="Warren W."/>
            <person name="Chinwalla A."/>
            <person name="Mardis E.R."/>
            <person name="Wilson R.K."/>
        </authorList>
    </citation>
    <scope>NUCLEOTIDE SEQUENCE [LARGE SCALE GENOMIC DNA]</scope>
    <source>
        <strain evidence="3">DSM 20098</strain>
    </source>
</reference>
<organism evidence="3 4">
    <name type="scientific">Bifidobacterium angulatum DSM 20098 = JCM 7096</name>
    <dbReference type="NCBI Taxonomy" id="518635"/>
    <lineage>
        <taxon>Bacteria</taxon>
        <taxon>Bacillati</taxon>
        <taxon>Actinomycetota</taxon>
        <taxon>Actinomycetes</taxon>
        <taxon>Bifidobacteriales</taxon>
        <taxon>Bifidobacteriaceae</taxon>
        <taxon>Bifidobacterium</taxon>
    </lineage>
</organism>
<dbReference type="KEGG" id="bang:BBAG_1111"/>
<dbReference type="RefSeq" id="WP_003826879.1">
    <property type="nucleotide sequence ID" value="NZ_AP012322.1"/>
</dbReference>
<comment type="caution">
    <text evidence="3">The sequence shown here is derived from an EMBL/GenBank/DDBJ whole genome shotgun (WGS) entry which is preliminary data.</text>
</comment>
<evidence type="ECO:0000313" key="4">
    <source>
        <dbReference type="Proteomes" id="UP000006408"/>
    </source>
</evidence>
<proteinExistence type="predicted"/>
<keyword evidence="2" id="KW-0812">Transmembrane</keyword>
<feature type="compositionally biased region" description="Basic residues" evidence="1">
    <location>
        <begin position="253"/>
        <end position="262"/>
    </location>
</feature>
<protein>
    <recommendedName>
        <fullName evidence="5">DUF4191 domain-containing protein</fullName>
    </recommendedName>
</protein>
<evidence type="ECO:0000313" key="3">
    <source>
        <dbReference type="EMBL" id="EEP20679.1"/>
    </source>
</evidence>
<sequence>MAEKPAKKKSGKRNLFKQIAQVYQFTHEEDKQLPWLMALVFAAPIVLMIILGVVQKWMWLTWIFIMIAAIMVGLLFATMMLTRRADAVGFRKMEGRPGAAIAVLSNMNKAGFSFPQEPVWIDPRTKDAIWRGTGYNGIYLIGEGNAERLKHAMDRQEHAIKGVTAGSSIPVYRFYIGNGKGQTQLKDLRKTIVKKKTLQPNTTTNKFMKAIHPHQRFLLTRTELSTLNDRLRTLQSKNGYSIPKGMDPNHPQKISRRAMRGR</sequence>
<feature type="transmembrane region" description="Helical" evidence="2">
    <location>
        <begin position="59"/>
        <end position="82"/>
    </location>
</feature>
<keyword evidence="2" id="KW-1133">Transmembrane helix</keyword>
<dbReference type="PATRIC" id="fig|518635.17.peg.1146"/>
<gene>
    <name evidence="3" type="ORF">BIFANG_03248</name>
</gene>
<dbReference type="EMBL" id="ABYS02000009">
    <property type="protein sequence ID" value="EEP20679.1"/>
    <property type="molecule type" value="Genomic_DNA"/>
</dbReference>
<dbReference type="eggNOG" id="ENOG502ZBYU">
    <property type="taxonomic scope" value="Bacteria"/>
</dbReference>
<keyword evidence="4" id="KW-1185">Reference proteome</keyword>
<dbReference type="STRING" id="1683.Bang102_007855"/>
<evidence type="ECO:0008006" key="5">
    <source>
        <dbReference type="Google" id="ProtNLM"/>
    </source>
</evidence>
<dbReference type="AlphaFoldDB" id="C4FFY3"/>
<dbReference type="GeneID" id="42865437"/>
<dbReference type="Proteomes" id="UP000006408">
    <property type="component" value="Unassembled WGS sequence"/>
</dbReference>
<feature type="region of interest" description="Disordered" evidence="1">
    <location>
        <begin position="236"/>
        <end position="262"/>
    </location>
</feature>
<name>C4FFY3_9BIFI</name>